<reference evidence="9 10" key="1">
    <citation type="submission" date="2014-11" db="EMBL/GenBank/DDBJ databases">
        <title>Genome sequence of Flavihumibacter solisilvae 3-3.</title>
        <authorList>
            <person name="Zhou G."/>
            <person name="Li M."/>
            <person name="Wang G."/>
        </authorList>
    </citation>
    <scope>NUCLEOTIDE SEQUENCE [LARGE SCALE GENOMIC DNA]</scope>
    <source>
        <strain evidence="9 10">3-3</strain>
    </source>
</reference>
<dbReference type="PANTHER" id="PTHR30572">
    <property type="entry name" value="MEMBRANE COMPONENT OF TRANSPORTER-RELATED"/>
    <property type="match status" value="1"/>
</dbReference>
<dbReference type="Pfam" id="PF02687">
    <property type="entry name" value="FtsX"/>
    <property type="match status" value="2"/>
</dbReference>
<proteinExistence type="predicted"/>
<evidence type="ECO:0000259" key="8">
    <source>
        <dbReference type="Pfam" id="PF12704"/>
    </source>
</evidence>
<feature type="transmembrane region" description="Helical" evidence="6">
    <location>
        <begin position="411"/>
        <end position="430"/>
    </location>
</feature>
<feature type="domain" description="MacB-like periplasmic core" evidence="8">
    <location>
        <begin position="20"/>
        <end position="232"/>
    </location>
</feature>
<feature type="domain" description="ABC3 transporter permease C-terminal" evidence="7">
    <location>
        <begin position="275"/>
        <end position="390"/>
    </location>
</feature>
<feature type="transmembrane region" description="Helical" evidence="6">
    <location>
        <begin position="316"/>
        <end position="342"/>
    </location>
</feature>
<evidence type="ECO:0000256" key="3">
    <source>
        <dbReference type="ARBA" id="ARBA00022692"/>
    </source>
</evidence>
<dbReference type="Proteomes" id="UP000031408">
    <property type="component" value="Unassembled WGS sequence"/>
</dbReference>
<feature type="domain" description="MacB-like periplasmic core" evidence="8">
    <location>
        <begin position="422"/>
        <end position="579"/>
    </location>
</feature>
<gene>
    <name evidence="9" type="ORF">OI18_11005</name>
</gene>
<dbReference type="OrthoDB" id="5933722at2"/>
<dbReference type="Pfam" id="PF12704">
    <property type="entry name" value="MacB_PCD"/>
    <property type="match status" value="2"/>
</dbReference>
<feature type="transmembrane region" description="Helical" evidence="6">
    <location>
        <begin position="272"/>
        <end position="291"/>
    </location>
</feature>
<dbReference type="EMBL" id="JSVC01000011">
    <property type="protein sequence ID" value="KIC94681.1"/>
    <property type="molecule type" value="Genomic_DNA"/>
</dbReference>
<dbReference type="AlphaFoldDB" id="A0A0C1L547"/>
<evidence type="ECO:0008006" key="11">
    <source>
        <dbReference type="Google" id="ProtNLM"/>
    </source>
</evidence>
<keyword evidence="4 6" id="KW-1133">Transmembrane helix</keyword>
<organism evidence="9 10">
    <name type="scientific">Flavihumibacter solisilvae</name>
    <dbReference type="NCBI Taxonomy" id="1349421"/>
    <lineage>
        <taxon>Bacteria</taxon>
        <taxon>Pseudomonadati</taxon>
        <taxon>Bacteroidota</taxon>
        <taxon>Chitinophagia</taxon>
        <taxon>Chitinophagales</taxon>
        <taxon>Chitinophagaceae</taxon>
        <taxon>Flavihumibacter</taxon>
    </lineage>
</organism>
<evidence type="ECO:0000256" key="2">
    <source>
        <dbReference type="ARBA" id="ARBA00022475"/>
    </source>
</evidence>
<keyword evidence="2" id="KW-1003">Cell membrane</keyword>
<keyword evidence="3 6" id="KW-0812">Transmembrane</keyword>
<dbReference type="PROSITE" id="PS51257">
    <property type="entry name" value="PROKAR_LIPOPROTEIN"/>
    <property type="match status" value="1"/>
</dbReference>
<evidence type="ECO:0000256" key="5">
    <source>
        <dbReference type="ARBA" id="ARBA00023136"/>
    </source>
</evidence>
<dbReference type="PANTHER" id="PTHR30572:SF18">
    <property type="entry name" value="ABC-TYPE MACROLIDE FAMILY EXPORT SYSTEM PERMEASE COMPONENT 2"/>
    <property type="match status" value="1"/>
</dbReference>
<dbReference type="InterPro" id="IPR050250">
    <property type="entry name" value="Macrolide_Exporter_MacB"/>
</dbReference>
<dbReference type="RefSeq" id="WP_039139945.1">
    <property type="nucleotide sequence ID" value="NZ_JSVC01000011.1"/>
</dbReference>
<evidence type="ECO:0000313" key="10">
    <source>
        <dbReference type="Proteomes" id="UP000031408"/>
    </source>
</evidence>
<feature type="transmembrane region" description="Helical" evidence="6">
    <location>
        <begin position="733"/>
        <end position="754"/>
    </location>
</feature>
<feature type="transmembrane region" description="Helical" evidence="6">
    <location>
        <begin position="21"/>
        <end position="41"/>
    </location>
</feature>
<comment type="caution">
    <text evidence="9">The sequence shown here is derived from an EMBL/GenBank/DDBJ whole genome shotgun (WGS) entry which is preliminary data.</text>
</comment>
<keyword evidence="5 6" id="KW-0472">Membrane</keyword>
<evidence type="ECO:0000259" key="7">
    <source>
        <dbReference type="Pfam" id="PF02687"/>
    </source>
</evidence>
<dbReference type="InterPro" id="IPR003838">
    <property type="entry name" value="ABC3_permease_C"/>
</dbReference>
<keyword evidence="10" id="KW-1185">Reference proteome</keyword>
<feature type="transmembrane region" description="Helical" evidence="6">
    <location>
        <begin position="653"/>
        <end position="674"/>
    </location>
</feature>
<feature type="domain" description="ABC3 transporter permease C-terminal" evidence="7">
    <location>
        <begin position="654"/>
        <end position="766"/>
    </location>
</feature>
<dbReference type="GO" id="GO:0005886">
    <property type="term" value="C:plasma membrane"/>
    <property type="evidence" value="ECO:0007669"/>
    <property type="project" value="UniProtKB-SubCell"/>
</dbReference>
<evidence type="ECO:0000256" key="6">
    <source>
        <dbReference type="SAM" id="Phobius"/>
    </source>
</evidence>
<name>A0A0C1L547_9BACT</name>
<feature type="transmembrane region" description="Helical" evidence="6">
    <location>
        <begin position="362"/>
        <end position="385"/>
    </location>
</feature>
<protein>
    <recommendedName>
        <fullName evidence="11">ABC transporter permease</fullName>
    </recommendedName>
</protein>
<dbReference type="STRING" id="1349421.OI18_11005"/>
<dbReference type="GO" id="GO:0022857">
    <property type="term" value="F:transmembrane transporter activity"/>
    <property type="evidence" value="ECO:0007669"/>
    <property type="project" value="TreeGrafter"/>
</dbReference>
<accession>A0A0C1L547</accession>
<sequence>MFRTNLKIAWRNLLKDKQFTVINVLGLSAGLACALLIFLWVNDEMRYDKSFANQDRLYQLLENNSESSSGPLSKIVKEQIQGVEFAAGVAPVEWFPPYTLFAGSKSIKARGQYVGADYFQIFSFKLIEGNKSAVLQDKGSIVISDELANKLFGTTENIIGKPVRFDQDTTFHVSGVFEKVPVHSSQQFDFVLSFEYFQLKKPWAATWDKGPRNYVLVSEGTRIDNFNKSIADVITRNTGDSITVSAVKFSDLYLYGNNGDVTNKGRIEYVRLFSILAIFILVIACINFMNLSTAKAARRLKEIGIKKVVGATRRHLILQFLSESLLLTGCATVFAVVIAYFLLPAFNQVTGKQIHLNFDTTIIIYFIPVIVCTGLLAGSYPALYLSKFNPLTVLKGKISTSFAEVLSRKGLVVFQFTLSTILIVAVMIIYRQIQFIQNTDAGYKKDNVLRLPVEGSMKDKENAFIAELKNIPGVSNASTAYHKLVGRGYGHGGMRWSGMEDDRKVFFEAFEVNYDFIETMGMKMKEGRSFSREFSGDTATIILNEKAVEAMGLKDPVGQTITRFRTNVQVIGVVKDFHFESLHEPIKPAYLFLWPGGTIIASIRQANQRETIAAIEQLYARYNPGSPFTFNFLDEAYQKQYDSELRVSALSKYFAGLAIIISCLGLFGLAAFTAQKRRKEIGVRKVIGASVADITAMLSRDFLRLIIISLAIALPVSWWIMSSWLQNYAYRISLSPGIFVIAGIAVIVITLFTISFQSIKAAMANPVKSLRTE</sequence>
<dbReference type="InterPro" id="IPR025857">
    <property type="entry name" value="MacB_PCD"/>
</dbReference>
<evidence type="ECO:0000256" key="4">
    <source>
        <dbReference type="ARBA" id="ARBA00022989"/>
    </source>
</evidence>
<comment type="subcellular location">
    <subcellularLocation>
        <location evidence="1">Cell membrane</location>
        <topology evidence="1">Multi-pass membrane protein</topology>
    </subcellularLocation>
</comment>
<feature type="transmembrane region" description="Helical" evidence="6">
    <location>
        <begin position="702"/>
        <end position="721"/>
    </location>
</feature>
<evidence type="ECO:0000313" key="9">
    <source>
        <dbReference type="EMBL" id="KIC94681.1"/>
    </source>
</evidence>
<evidence type="ECO:0000256" key="1">
    <source>
        <dbReference type="ARBA" id="ARBA00004651"/>
    </source>
</evidence>